<proteinExistence type="predicted"/>
<evidence type="ECO:0000256" key="1">
    <source>
        <dbReference type="SAM" id="MobiDB-lite"/>
    </source>
</evidence>
<evidence type="ECO:0000313" key="3">
    <source>
        <dbReference type="EMBL" id="KAK4040942.1"/>
    </source>
</evidence>
<feature type="compositionally biased region" description="Polar residues" evidence="1">
    <location>
        <begin position="28"/>
        <end position="47"/>
    </location>
</feature>
<dbReference type="PANTHER" id="PTHR33927:SF3">
    <property type="entry name" value="INTEGRAL MEMBRANE PROTEIN TMPA"/>
    <property type="match status" value="1"/>
</dbReference>
<keyword evidence="2" id="KW-1133">Transmembrane helix</keyword>
<keyword evidence="4" id="KW-1185">Reference proteome</keyword>
<comment type="caution">
    <text evidence="3">The sequence shown here is derived from an EMBL/GenBank/DDBJ whole genome shotgun (WGS) entry which is preliminary data.</text>
</comment>
<feature type="transmembrane region" description="Helical" evidence="2">
    <location>
        <begin position="188"/>
        <end position="210"/>
    </location>
</feature>
<feature type="transmembrane region" description="Helical" evidence="2">
    <location>
        <begin position="293"/>
        <end position="312"/>
    </location>
</feature>
<dbReference type="EMBL" id="MU854366">
    <property type="protein sequence ID" value="KAK4040942.1"/>
    <property type="molecule type" value="Genomic_DNA"/>
</dbReference>
<accession>A0AAN6SSH1</accession>
<gene>
    <name evidence="3" type="ORF">C8A01DRAFT_15243</name>
</gene>
<organism evidence="3 4">
    <name type="scientific">Parachaetomium inaequale</name>
    <dbReference type="NCBI Taxonomy" id="2588326"/>
    <lineage>
        <taxon>Eukaryota</taxon>
        <taxon>Fungi</taxon>
        <taxon>Dikarya</taxon>
        <taxon>Ascomycota</taxon>
        <taxon>Pezizomycotina</taxon>
        <taxon>Sordariomycetes</taxon>
        <taxon>Sordariomycetidae</taxon>
        <taxon>Sordariales</taxon>
        <taxon>Chaetomiaceae</taxon>
        <taxon>Parachaetomium</taxon>
    </lineage>
</organism>
<feature type="transmembrane region" description="Helical" evidence="2">
    <location>
        <begin position="147"/>
        <end position="167"/>
    </location>
</feature>
<feature type="transmembrane region" description="Helical" evidence="2">
    <location>
        <begin position="265"/>
        <end position="281"/>
    </location>
</feature>
<reference evidence="4" key="1">
    <citation type="journal article" date="2023" name="Mol. Phylogenet. Evol.">
        <title>Genome-scale phylogeny and comparative genomics of the fungal order Sordariales.</title>
        <authorList>
            <person name="Hensen N."/>
            <person name="Bonometti L."/>
            <person name="Westerberg I."/>
            <person name="Brannstrom I.O."/>
            <person name="Guillou S."/>
            <person name="Cros-Aarteil S."/>
            <person name="Calhoun S."/>
            <person name="Haridas S."/>
            <person name="Kuo A."/>
            <person name="Mondo S."/>
            <person name="Pangilinan J."/>
            <person name="Riley R."/>
            <person name="LaButti K."/>
            <person name="Andreopoulos B."/>
            <person name="Lipzen A."/>
            <person name="Chen C."/>
            <person name="Yan M."/>
            <person name="Daum C."/>
            <person name="Ng V."/>
            <person name="Clum A."/>
            <person name="Steindorff A."/>
            <person name="Ohm R.A."/>
            <person name="Martin F."/>
            <person name="Silar P."/>
            <person name="Natvig D.O."/>
            <person name="Lalanne C."/>
            <person name="Gautier V."/>
            <person name="Ament-Velasquez S.L."/>
            <person name="Kruys A."/>
            <person name="Hutchinson M.I."/>
            <person name="Powell A.J."/>
            <person name="Barry K."/>
            <person name="Miller A.N."/>
            <person name="Grigoriev I.V."/>
            <person name="Debuchy R."/>
            <person name="Gladieux P."/>
            <person name="Hiltunen Thoren M."/>
            <person name="Johannesson H."/>
        </authorList>
    </citation>
    <scope>NUCLEOTIDE SEQUENCE [LARGE SCALE GENOMIC DNA]</scope>
    <source>
        <strain evidence="4">CBS 284.82</strain>
    </source>
</reference>
<dbReference type="GO" id="GO:0075306">
    <property type="term" value="P:regulation of conidium formation"/>
    <property type="evidence" value="ECO:0007669"/>
    <property type="project" value="TreeGrafter"/>
</dbReference>
<feature type="transmembrane region" description="Helical" evidence="2">
    <location>
        <begin position="118"/>
        <end position="135"/>
    </location>
</feature>
<dbReference type="AlphaFoldDB" id="A0AAN6SSH1"/>
<protein>
    <recommendedName>
        <fullName evidence="5">Integral membrane protein TmpA</fullName>
    </recommendedName>
</protein>
<sequence length="522" mass="57956">MAEVQAKQAHTRTESSTSSETAYSTSEIQTVKQAHTRTDSSTSSDMAYSTDTYAADEKKHSYSASTTSQTSVSSITKANRESYQSTSSDLEANAEFDDYSQKRFGFVRYTALNVYRRLFSLAFIGNAIAFVYLMVKGAAPLDLVNASAINLAVCGLCRHPLVVNSLFLTFGSVPRSAPMRLRRLACKIFHLGGVHSGTGVASCVWYIGFAGTYTYHFQPSPASIAVLVLIWFVLALLLAIIAVAHPAFRAKRHDYFELTHRFSNWAILALFWVLIFLLGTQDGSLSTFLINLPAFWILILLTLATIHPWLLLRRVPVKAEPLSPHAVRLHFSHATVRFGQGISVARHPLADWHSFASFTDQFDAPDTNFSCLVSKAGDWTRQAIAAPPTHLWKRGVPTYGFGYVFRMFERIIVVTTGSGIGPCLSFIEDAKRPEMRVVWQTKSPLKTYGQRTLDLVKRMDEEPVVIDTSVSGRVDMLPIVLRLYKEFGADAVCVISNPQMTRSLVYGLETRGIAAYGPIFDS</sequence>
<evidence type="ECO:0000313" key="4">
    <source>
        <dbReference type="Proteomes" id="UP001303115"/>
    </source>
</evidence>
<keyword evidence="2" id="KW-0472">Membrane</keyword>
<dbReference type="InterPro" id="IPR052979">
    <property type="entry name" value="Adenylate-forming_domain"/>
</dbReference>
<feature type="compositionally biased region" description="Low complexity" evidence="1">
    <location>
        <begin position="14"/>
        <end position="27"/>
    </location>
</feature>
<dbReference type="GO" id="GO:0005886">
    <property type="term" value="C:plasma membrane"/>
    <property type="evidence" value="ECO:0007669"/>
    <property type="project" value="TreeGrafter"/>
</dbReference>
<dbReference type="Proteomes" id="UP001303115">
    <property type="component" value="Unassembled WGS sequence"/>
</dbReference>
<name>A0AAN6SSH1_9PEZI</name>
<dbReference type="GO" id="GO:0048315">
    <property type="term" value="P:conidium formation"/>
    <property type="evidence" value="ECO:0007669"/>
    <property type="project" value="TreeGrafter"/>
</dbReference>
<feature type="region of interest" description="Disordered" evidence="1">
    <location>
        <begin position="1"/>
        <end position="47"/>
    </location>
</feature>
<evidence type="ECO:0000256" key="2">
    <source>
        <dbReference type="SAM" id="Phobius"/>
    </source>
</evidence>
<feature type="transmembrane region" description="Helical" evidence="2">
    <location>
        <begin position="222"/>
        <end position="244"/>
    </location>
</feature>
<dbReference type="PANTHER" id="PTHR33927">
    <property type="entry name" value="TRANSMEMBRANE PROTEIN"/>
    <property type="match status" value="1"/>
</dbReference>
<evidence type="ECO:0008006" key="5">
    <source>
        <dbReference type="Google" id="ProtNLM"/>
    </source>
</evidence>
<dbReference type="GO" id="GO:0043935">
    <property type="term" value="P:sexual sporulation resulting in formation of a cellular spore"/>
    <property type="evidence" value="ECO:0007669"/>
    <property type="project" value="TreeGrafter"/>
</dbReference>
<keyword evidence="2" id="KW-0812">Transmembrane</keyword>